<keyword evidence="2" id="KW-1185">Reference proteome</keyword>
<comment type="caution">
    <text evidence="1">The sequence shown here is derived from an EMBL/GenBank/DDBJ whole genome shotgun (WGS) entry which is preliminary data.</text>
</comment>
<dbReference type="Proteomes" id="UP001157502">
    <property type="component" value="Chromosome 20"/>
</dbReference>
<proteinExistence type="predicted"/>
<evidence type="ECO:0000313" key="1">
    <source>
        <dbReference type="EMBL" id="KAJ7996760.1"/>
    </source>
</evidence>
<feature type="non-terminal residue" evidence="1">
    <location>
        <position position="1"/>
    </location>
</feature>
<name>A0ACC2FZN3_DALPE</name>
<gene>
    <name evidence="1" type="ORF">DPEC_G00240360</name>
</gene>
<organism evidence="1 2">
    <name type="scientific">Dallia pectoralis</name>
    <name type="common">Alaska blackfish</name>
    <dbReference type="NCBI Taxonomy" id="75939"/>
    <lineage>
        <taxon>Eukaryota</taxon>
        <taxon>Metazoa</taxon>
        <taxon>Chordata</taxon>
        <taxon>Craniata</taxon>
        <taxon>Vertebrata</taxon>
        <taxon>Euteleostomi</taxon>
        <taxon>Actinopterygii</taxon>
        <taxon>Neopterygii</taxon>
        <taxon>Teleostei</taxon>
        <taxon>Protacanthopterygii</taxon>
        <taxon>Esociformes</taxon>
        <taxon>Umbridae</taxon>
        <taxon>Dallia</taxon>
    </lineage>
</organism>
<protein>
    <submittedName>
        <fullName evidence="1">Uncharacterized protein</fullName>
    </submittedName>
</protein>
<dbReference type="EMBL" id="CM055747">
    <property type="protein sequence ID" value="KAJ7996760.1"/>
    <property type="molecule type" value="Genomic_DNA"/>
</dbReference>
<evidence type="ECO:0000313" key="2">
    <source>
        <dbReference type="Proteomes" id="UP001157502"/>
    </source>
</evidence>
<sequence>THPDIGNKQFLNSSLLSLGTPEAVAGYRQARRAAAAAVSEAKQRVWEKFGEAMEKDFRSAPKCFWKTVRHLRTVLVVSVSNIKSLK</sequence>
<accession>A0ACC2FZN3</accession>
<reference evidence="1" key="1">
    <citation type="submission" date="2021-05" db="EMBL/GenBank/DDBJ databases">
        <authorList>
            <person name="Pan Q."/>
            <person name="Jouanno E."/>
            <person name="Zahm M."/>
            <person name="Klopp C."/>
            <person name="Cabau C."/>
            <person name="Louis A."/>
            <person name="Berthelot C."/>
            <person name="Parey E."/>
            <person name="Roest Crollius H."/>
            <person name="Montfort J."/>
            <person name="Robinson-Rechavi M."/>
            <person name="Bouchez O."/>
            <person name="Lampietro C."/>
            <person name="Lopez Roques C."/>
            <person name="Donnadieu C."/>
            <person name="Postlethwait J."/>
            <person name="Bobe J."/>
            <person name="Dillon D."/>
            <person name="Chandos A."/>
            <person name="von Hippel F."/>
            <person name="Guiguen Y."/>
        </authorList>
    </citation>
    <scope>NUCLEOTIDE SEQUENCE</scope>
    <source>
        <strain evidence="1">YG-Jan2019</strain>
    </source>
</reference>